<protein>
    <submittedName>
        <fullName evidence="1">Uncharacterized protein</fullName>
    </submittedName>
</protein>
<keyword evidence="2" id="KW-1185">Reference proteome</keyword>
<dbReference type="AlphaFoldDB" id="A0AAV6WG20"/>
<organism evidence="1 2">
    <name type="scientific">Buddleja alternifolia</name>
    <dbReference type="NCBI Taxonomy" id="168488"/>
    <lineage>
        <taxon>Eukaryota</taxon>
        <taxon>Viridiplantae</taxon>
        <taxon>Streptophyta</taxon>
        <taxon>Embryophyta</taxon>
        <taxon>Tracheophyta</taxon>
        <taxon>Spermatophyta</taxon>
        <taxon>Magnoliopsida</taxon>
        <taxon>eudicotyledons</taxon>
        <taxon>Gunneridae</taxon>
        <taxon>Pentapetalae</taxon>
        <taxon>asterids</taxon>
        <taxon>lamiids</taxon>
        <taxon>Lamiales</taxon>
        <taxon>Scrophulariaceae</taxon>
        <taxon>Buddlejeae</taxon>
        <taxon>Buddleja</taxon>
    </lineage>
</organism>
<proteinExistence type="predicted"/>
<sequence length="140" mass="15461">MDTLAQASMMPNTRATIGLVQCVTNHGHYTKIGARFLERTGLTGENAEAFADVVQDLLHKDNGKEDAGEGLDSSMMLLIIESNFRNSRNPEDLTVEDKITVSGMLVNNTKNRDFFFSLPDQAKGVMVKMMLDGRYKPTCG</sequence>
<evidence type="ECO:0000313" key="2">
    <source>
        <dbReference type="Proteomes" id="UP000826271"/>
    </source>
</evidence>
<reference evidence="1" key="1">
    <citation type="submission" date="2019-10" db="EMBL/GenBank/DDBJ databases">
        <authorList>
            <person name="Zhang R."/>
            <person name="Pan Y."/>
            <person name="Wang J."/>
            <person name="Ma R."/>
            <person name="Yu S."/>
        </authorList>
    </citation>
    <scope>NUCLEOTIDE SEQUENCE</scope>
    <source>
        <strain evidence="1">LA-IB0</strain>
        <tissue evidence="1">Leaf</tissue>
    </source>
</reference>
<dbReference type="Proteomes" id="UP000826271">
    <property type="component" value="Unassembled WGS sequence"/>
</dbReference>
<comment type="caution">
    <text evidence="1">The sequence shown here is derived from an EMBL/GenBank/DDBJ whole genome shotgun (WGS) entry which is preliminary data.</text>
</comment>
<evidence type="ECO:0000313" key="1">
    <source>
        <dbReference type="EMBL" id="KAG8367417.1"/>
    </source>
</evidence>
<dbReference type="EMBL" id="WHWC01000016">
    <property type="protein sequence ID" value="KAG8367417.1"/>
    <property type="molecule type" value="Genomic_DNA"/>
</dbReference>
<name>A0AAV6WG20_9LAMI</name>
<gene>
    <name evidence="1" type="ORF">BUALT_Bualt16G0069700</name>
</gene>
<accession>A0AAV6WG20</accession>